<name>A0A540V4E9_9BACL</name>
<dbReference type="AlphaFoldDB" id="A0A540V4E9"/>
<comment type="caution">
    <text evidence="4">The sequence shown here is derived from an EMBL/GenBank/DDBJ whole genome shotgun (WGS) entry which is preliminary data.</text>
</comment>
<keyword evidence="2" id="KW-0472">Membrane</keyword>
<evidence type="ECO:0000259" key="3">
    <source>
        <dbReference type="Pfam" id="PF03448"/>
    </source>
</evidence>
<keyword evidence="5" id="KW-1185">Reference proteome</keyword>
<dbReference type="OrthoDB" id="1724615at2"/>
<keyword evidence="2" id="KW-0812">Transmembrane</keyword>
<proteinExistence type="predicted"/>
<evidence type="ECO:0000256" key="1">
    <source>
        <dbReference type="SAM" id="Coils"/>
    </source>
</evidence>
<dbReference type="InterPro" id="IPR006668">
    <property type="entry name" value="Mg_transptr_MgtE_intracell_dom"/>
</dbReference>
<evidence type="ECO:0000256" key="2">
    <source>
        <dbReference type="SAM" id="Phobius"/>
    </source>
</evidence>
<organism evidence="4 5">
    <name type="scientific">Ureibacillus terrenus</name>
    <dbReference type="NCBI Taxonomy" id="118246"/>
    <lineage>
        <taxon>Bacteria</taxon>
        <taxon>Bacillati</taxon>
        <taxon>Bacillota</taxon>
        <taxon>Bacilli</taxon>
        <taxon>Bacillales</taxon>
        <taxon>Caryophanaceae</taxon>
        <taxon>Ureibacillus</taxon>
    </lineage>
</organism>
<feature type="domain" description="Magnesium transporter MgtE intracellular" evidence="3">
    <location>
        <begin position="136"/>
        <end position="198"/>
    </location>
</feature>
<feature type="transmembrane region" description="Helical" evidence="2">
    <location>
        <begin position="28"/>
        <end position="49"/>
    </location>
</feature>
<dbReference type="EMBL" id="VIGD01000004">
    <property type="protein sequence ID" value="TQE91619.1"/>
    <property type="molecule type" value="Genomic_DNA"/>
</dbReference>
<protein>
    <recommendedName>
        <fullName evidence="3">Magnesium transporter MgtE intracellular domain-containing protein</fullName>
    </recommendedName>
</protein>
<keyword evidence="2" id="KW-1133">Transmembrane helix</keyword>
<dbReference type="Pfam" id="PF03448">
    <property type="entry name" value="MgtE_N"/>
    <property type="match status" value="1"/>
</dbReference>
<evidence type="ECO:0000313" key="5">
    <source>
        <dbReference type="Proteomes" id="UP000315753"/>
    </source>
</evidence>
<dbReference type="RefSeq" id="WP_141601562.1">
    <property type="nucleotide sequence ID" value="NZ_VIGD01000004.1"/>
</dbReference>
<evidence type="ECO:0000313" key="4">
    <source>
        <dbReference type="EMBL" id="TQE91619.1"/>
    </source>
</evidence>
<keyword evidence="1" id="KW-0175">Coiled coil</keyword>
<sequence length="205" mass="23152">MAKINKIVKNNQISEGAEEKSPGFFQKLFAWVIIPLLFVVAILLVIAQFTNTNVFEKASEVLPFDKKDASPSNTKEIDEEILLLKAEIKEKDAEIEKLQRELDDAIAEKENQIAIQKDLRRKIEELESGKLETRKDLKEIVKTYENMSAKAVAPIIAELGDEQALEILSNMKPDKLSQVLAKMEPKDAARYTELLAAKKTIEPES</sequence>
<reference evidence="4 5" key="1">
    <citation type="submission" date="2019-06" db="EMBL/GenBank/DDBJ databases">
        <title>Genome sequence of Ureibacillus terrenus.</title>
        <authorList>
            <person name="Maclea K.S."/>
            <person name="Simoes M."/>
        </authorList>
    </citation>
    <scope>NUCLEOTIDE SEQUENCE [LARGE SCALE GENOMIC DNA]</scope>
    <source>
        <strain evidence="4 5">ATCC BAA-384</strain>
    </source>
</reference>
<feature type="coiled-coil region" evidence="1">
    <location>
        <begin position="81"/>
        <end position="136"/>
    </location>
</feature>
<accession>A0A540V4E9</accession>
<dbReference type="Proteomes" id="UP000315753">
    <property type="component" value="Unassembled WGS sequence"/>
</dbReference>
<gene>
    <name evidence="4" type="ORF">FKZ59_04580</name>
</gene>
<dbReference type="SUPFAM" id="SSF158791">
    <property type="entry name" value="MgtE N-terminal domain-like"/>
    <property type="match status" value="1"/>
</dbReference>